<keyword evidence="7" id="KW-1185">Reference proteome</keyword>
<feature type="domain" description="PLD phosphodiesterase" evidence="5">
    <location>
        <begin position="463"/>
        <end position="490"/>
    </location>
</feature>
<dbReference type="RefSeq" id="WP_130645833.1">
    <property type="nucleotide sequence ID" value="NZ_PGCL01000001.1"/>
</dbReference>
<feature type="transmembrane region" description="Helical" evidence="4">
    <location>
        <begin position="530"/>
        <end position="548"/>
    </location>
</feature>
<dbReference type="Pfam" id="PF13091">
    <property type="entry name" value="PLDc_2"/>
    <property type="match status" value="2"/>
</dbReference>
<dbReference type="OrthoDB" id="31343at2157"/>
<keyword evidence="2" id="KW-0442">Lipid degradation</keyword>
<accession>A0A483D017</accession>
<evidence type="ECO:0000313" key="6">
    <source>
        <dbReference type="EMBL" id="TAJ45859.1"/>
    </source>
</evidence>
<dbReference type="PANTHER" id="PTHR43856:SF1">
    <property type="entry name" value="MITOCHONDRIAL CARDIOLIPIN HYDROLASE"/>
    <property type="match status" value="1"/>
</dbReference>
<reference evidence="6 7" key="1">
    <citation type="submission" date="2017-11" db="EMBL/GenBank/DDBJ databases">
        <title>Isolation and Characterization of Methanofollis Species from Methane Seep Offshore SW Taiwan.</title>
        <authorList>
            <person name="Teng N.-H."/>
            <person name="Lai M.-C."/>
            <person name="Chen S.-C."/>
        </authorList>
    </citation>
    <scope>NUCLEOTIDE SEQUENCE [LARGE SCALE GENOMIC DNA]</scope>
    <source>
        <strain evidence="6 7">FWC-SCC2</strain>
    </source>
</reference>
<evidence type="ECO:0000256" key="1">
    <source>
        <dbReference type="ARBA" id="ARBA00022801"/>
    </source>
</evidence>
<evidence type="ECO:0000256" key="4">
    <source>
        <dbReference type="SAM" id="Phobius"/>
    </source>
</evidence>
<dbReference type="SMART" id="SM00155">
    <property type="entry name" value="PLDc"/>
    <property type="match status" value="2"/>
</dbReference>
<dbReference type="GO" id="GO:0016891">
    <property type="term" value="F:RNA endonuclease activity producing 5'-phosphomonoesters, hydrolytic mechanism"/>
    <property type="evidence" value="ECO:0007669"/>
    <property type="project" value="TreeGrafter"/>
</dbReference>
<dbReference type="SUPFAM" id="SSF56024">
    <property type="entry name" value="Phospholipase D/nuclease"/>
    <property type="match status" value="2"/>
</dbReference>
<comment type="caution">
    <text evidence="6">The sequence shown here is derived from an EMBL/GenBank/DDBJ whole genome shotgun (WGS) entry which is preliminary data.</text>
</comment>
<organism evidence="6 7">
    <name type="scientific">Methanofollis fontis</name>
    <dbReference type="NCBI Taxonomy" id="2052832"/>
    <lineage>
        <taxon>Archaea</taxon>
        <taxon>Methanobacteriati</taxon>
        <taxon>Methanobacteriota</taxon>
        <taxon>Stenosarchaea group</taxon>
        <taxon>Methanomicrobia</taxon>
        <taxon>Methanomicrobiales</taxon>
        <taxon>Methanomicrobiaceae</taxon>
        <taxon>Methanofollis</taxon>
    </lineage>
</organism>
<dbReference type="PROSITE" id="PS50035">
    <property type="entry name" value="PLD"/>
    <property type="match status" value="2"/>
</dbReference>
<dbReference type="InterPro" id="IPR051406">
    <property type="entry name" value="PLD_domain"/>
</dbReference>
<dbReference type="CDD" id="cd09128">
    <property type="entry name" value="PLDc_unchar1_2"/>
    <property type="match status" value="1"/>
</dbReference>
<evidence type="ECO:0000256" key="3">
    <source>
        <dbReference type="ARBA" id="ARBA00023098"/>
    </source>
</evidence>
<keyword evidence="1" id="KW-0378">Hydrolase</keyword>
<evidence type="ECO:0000313" key="7">
    <source>
        <dbReference type="Proteomes" id="UP000292580"/>
    </source>
</evidence>
<keyword evidence="4" id="KW-0812">Transmembrane</keyword>
<dbReference type="Proteomes" id="UP000292580">
    <property type="component" value="Unassembled WGS sequence"/>
</dbReference>
<protein>
    <submittedName>
        <fullName evidence="6">Phospholipase</fullName>
    </submittedName>
</protein>
<dbReference type="EMBL" id="PGCL01000001">
    <property type="protein sequence ID" value="TAJ45859.1"/>
    <property type="molecule type" value="Genomic_DNA"/>
</dbReference>
<dbReference type="AlphaFoldDB" id="A0A483D017"/>
<evidence type="ECO:0000259" key="5">
    <source>
        <dbReference type="PROSITE" id="PS50035"/>
    </source>
</evidence>
<feature type="domain" description="PLD phosphodiesterase" evidence="5">
    <location>
        <begin position="266"/>
        <end position="293"/>
    </location>
</feature>
<dbReference type="CDD" id="cd09127">
    <property type="entry name" value="PLDc_unchar1_1"/>
    <property type="match status" value="1"/>
</dbReference>
<dbReference type="InterPro" id="IPR025202">
    <property type="entry name" value="PLD-like_dom"/>
</dbReference>
<dbReference type="GO" id="GO:0016042">
    <property type="term" value="P:lipid catabolic process"/>
    <property type="evidence" value="ECO:0007669"/>
    <property type="project" value="UniProtKB-KW"/>
</dbReference>
<dbReference type="InterPro" id="IPR001736">
    <property type="entry name" value="PLipase_D/transphosphatidylase"/>
</dbReference>
<keyword evidence="3" id="KW-0443">Lipid metabolism</keyword>
<dbReference type="PANTHER" id="PTHR43856">
    <property type="entry name" value="CARDIOLIPIN HYDROLASE"/>
    <property type="match status" value="1"/>
</dbReference>
<keyword evidence="4" id="KW-1133">Transmembrane helix</keyword>
<sequence length="553" mass="59282">MRAPIPPFVLLMLMLVLPASGVMITGFCPDTYAMDEPDEFIVLSGNGSLAGISITDGEGSIRFPDGASIAGRAVVARQAEGYLRVHGTLPDYEMMPTHPDVPDMIRSGDLRMANTQDSLNLLEDGVTVQEVAWPGMVAARQGQVHFLEDGAWDPHPRLIGQSDFAPETFENVSLTLFVSPDCSYEVVEAAIHSARYHINANLYEFTHPGIARMLAGALDRGVGLTILLEGGPVGGVPLEERAVARTLSGGGAAVMAMGTVGENHARYRFDHAKYMVIDNESVLLTTENFKESGIPECGRAGNRGWGVWVRDPAVAAYFNGVFRADSMGGDITPMAGGGEMVPADAVCRHPCFAPLTVEGARVTPVLSPETSALVLDLISGAEESIWIEQAYISNSTDGQPNRFLAAAIEAARRGVDVRVLLDSAWFNTADEEDNDEQAAWINALARAESLPLQARCADLEAAGLDKVHTKGVIVDNRSVLVSSMNWNDNSADFNREAGVIVDSTEAGRYFAGVFSADWESSSDAGEEIDVRLICAAAILAIFLAAAVIRRRRS</sequence>
<dbReference type="Gene3D" id="3.30.870.10">
    <property type="entry name" value="Endonuclease Chain A"/>
    <property type="match status" value="2"/>
</dbReference>
<name>A0A483D017_9EURY</name>
<gene>
    <name evidence="6" type="ORF">CUJ86_01730</name>
</gene>
<keyword evidence="4" id="KW-0472">Membrane</keyword>
<proteinExistence type="predicted"/>
<evidence type="ECO:0000256" key="2">
    <source>
        <dbReference type="ARBA" id="ARBA00022963"/>
    </source>
</evidence>